<accession>A0A4C1V0B9</accession>
<evidence type="ECO:0000313" key="2">
    <source>
        <dbReference type="Proteomes" id="UP000299102"/>
    </source>
</evidence>
<protein>
    <submittedName>
        <fullName evidence="1">Uncharacterized protein</fullName>
    </submittedName>
</protein>
<gene>
    <name evidence="1" type="ORF">EVAR_4942_1</name>
</gene>
<sequence length="126" mass="13952">MSNTDDLTCCKKHGTCGLICILTNPPPPAGFKLGTFCFENLLRPRPHDHRRRRATHVRSCHPTASAPRTVHGRYTADKSVRVPQPTRDPLSFILFICVPATKGESLLPASAALFKIHNKKSNGIRL</sequence>
<reference evidence="1 2" key="1">
    <citation type="journal article" date="2019" name="Commun. Biol.">
        <title>The bagworm genome reveals a unique fibroin gene that provides high tensile strength.</title>
        <authorList>
            <person name="Kono N."/>
            <person name="Nakamura H."/>
            <person name="Ohtoshi R."/>
            <person name="Tomita M."/>
            <person name="Numata K."/>
            <person name="Arakawa K."/>
        </authorList>
    </citation>
    <scope>NUCLEOTIDE SEQUENCE [LARGE SCALE GENOMIC DNA]</scope>
</reference>
<organism evidence="1 2">
    <name type="scientific">Eumeta variegata</name>
    <name type="common">Bagworm moth</name>
    <name type="synonym">Eumeta japonica</name>
    <dbReference type="NCBI Taxonomy" id="151549"/>
    <lineage>
        <taxon>Eukaryota</taxon>
        <taxon>Metazoa</taxon>
        <taxon>Ecdysozoa</taxon>
        <taxon>Arthropoda</taxon>
        <taxon>Hexapoda</taxon>
        <taxon>Insecta</taxon>
        <taxon>Pterygota</taxon>
        <taxon>Neoptera</taxon>
        <taxon>Endopterygota</taxon>
        <taxon>Lepidoptera</taxon>
        <taxon>Glossata</taxon>
        <taxon>Ditrysia</taxon>
        <taxon>Tineoidea</taxon>
        <taxon>Psychidae</taxon>
        <taxon>Oiketicinae</taxon>
        <taxon>Eumeta</taxon>
    </lineage>
</organism>
<comment type="caution">
    <text evidence="1">The sequence shown here is derived from an EMBL/GenBank/DDBJ whole genome shotgun (WGS) entry which is preliminary data.</text>
</comment>
<keyword evidence="2" id="KW-1185">Reference proteome</keyword>
<proteinExistence type="predicted"/>
<dbReference type="Proteomes" id="UP000299102">
    <property type="component" value="Unassembled WGS sequence"/>
</dbReference>
<dbReference type="EMBL" id="BGZK01000250">
    <property type="protein sequence ID" value="GBP31707.1"/>
    <property type="molecule type" value="Genomic_DNA"/>
</dbReference>
<name>A0A4C1V0B9_EUMVA</name>
<dbReference type="AlphaFoldDB" id="A0A4C1V0B9"/>
<evidence type="ECO:0000313" key="1">
    <source>
        <dbReference type="EMBL" id="GBP31707.1"/>
    </source>
</evidence>